<gene>
    <name evidence="1" type="ORF">ETD86_04785</name>
</gene>
<dbReference type="RefSeq" id="WP_138664856.1">
    <property type="nucleotide sequence ID" value="NZ_VCKY01000010.1"/>
</dbReference>
<keyword evidence="2" id="KW-1185">Reference proteome</keyword>
<evidence type="ECO:0000313" key="2">
    <source>
        <dbReference type="Proteomes" id="UP000309128"/>
    </source>
</evidence>
<comment type="caution">
    <text evidence="1">The sequence shown here is derived from an EMBL/GenBank/DDBJ whole genome shotgun (WGS) entry which is preliminary data.</text>
</comment>
<protein>
    <submittedName>
        <fullName evidence="1">Uncharacterized protein</fullName>
    </submittedName>
</protein>
<reference evidence="1 2" key="1">
    <citation type="submission" date="2019-05" db="EMBL/GenBank/DDBJ databases">
        <title>Draft genome sequence of Nonomuraea turkmeniaca DSM 43926.</title>
        <authorList>
            <person name="Saricaoglu S."/>
            <person name="Isik K."/>
        </authorList>
    </citation>
    <scope>NUCLEOTIDE SEQUENCE [LARGE SCALE GENOMIC DNA]</scope>
    <source>
        <strain evidence="1 2">DSM 43926</strain>
    </source>
</reference>
<accession>A0A5S4FUW6</accession>
<name>A0A5S4FUW6_9ACTN</name>
<dbReference type="Proteomes" id="UP000309128">
    <property type="component" value="Unassembled WGS sequence"/>
</dbReference>
<sequence length="64" mass="7097">MDRLQRELSPFEFLAQALDPDLNAAATKTSGLLTGNWILPEDSPLQAILQHLAWYVATGEVDDE</sequence>
<dbReference type="AlphaFoldDB" id="A0A5S4FUW6"/>
<evidence type="ECO:0000313" key="1">
    <source>
        <dbReference type="EMBL" id="TMR24448.1"/>
    </source>
</evidence>
<organism evidence="1 2">
    <name type="scientific">Nonomuraea turkmeniaca</name>
    <dbReference type="NCBI Taxonomy" id="103838"/>
    <lineage>
        <taxon>Bacteria</taxon>
        <taxon>Bacillati</taxon>
        <taxon>Actinomycetota</taxon>
        <taxon>Actinomycetes</taxon>
        <taxon>Streptosporangiales</taxon>
        <taxon>Streptosporangiaceae</taxon>
        <taxon>Nonomuraea</taxon>
    </lineage>
</organism>
<proteinExistence type="predicted"/>
<dbReference type="EMBL" id="VCKY01000010">
    <property type="protein sequence ID" value="TMR24448.1"/>
    <property type="molecule type" value="Genomic_DNA"/>
</dbReference>